<feature type="transmembrane region" description="Helical" evidence="1">
    <location>
        <begin position="12"/>
        <end position="33"/>
    </location>
</feature>
<keyword evidence="3" id="KW-1185">Reference proteome</keyword>
<dbReference type="KEGG" id="whj:H9Q79_10795"/>
<dbReference type="InterPro" id="IPR007395">
    <property type="entry name" value="Zn_peptidase_2"/>
</dbReference>
<organism evidence="2 3">
    <name type="scientific">Wansuia hejianensis</name>
    <dbReference type="NCBI Taxonomy" id="2763667"/>
    <lineage>
        <taxon>Bacteria</taxon>
        <taxon>Bacillati</taxon>
        <taxon>Bacillota</taxon>
        <taxon>Clostridia</taxon>
        <taxon>Lachnospirales</taxon>
        <taxon>Lachnospiraceae</taxon>
        <taxon>Wansuia</taxon>
    </lineage>
</organism>
<dbReference type="AlphaFoldDB" id="A0A7G9G9E0"/>
<accession>A0A7G9G9E0</accession>
<gene>
    <name evidence="2" type="ORF">H9Q79_10795</name>
</gene>
<name>A0A7G9G9E0_9FIRM</name>
<dbReference type="Proteomes" id="UP000515860">
    <property type="component" value="Chromosome"/>
</dbReference>
<protein>
    <submittedName>
        <fullName evidence="2">Zinc metallopeptidase</fullName>
    </submittedName>
</protein>
<reference evidence="2 3" key="1">
    <citation type="submission" date="2020-08" db="EMBL/GenBank/DDBJ databases">
        <authorList>
            <person name="Liu C."/>
            <person name="Sun Q."/>
        </authorList>
    </citation>
    <scope>NUCLEOTIDE SEQUENCE [LARGE SCALE GENOMIC DNA]</scope>
    <source>
        <strain evidence="2 3">NSJ-29</strain>
    </source>
</reference>
<keyword evidence="1" id="KW-0472">Membrane</keyword>
<dbReference type="PANTHER" id="PTHR36434:SF1">
    <property type="entry name" value="MEMBRANE PROTEASE YUGP-RELATED"/>
    <property type="match status" value="1"/>
</dbReference>
<dbReference type="RefSeq" id="WP_118643040.1">
    <property type="nucleotide sequence ID" value="NZ_CP060635.1"/>
</dbReference>
<keyword evidence="1" id="KW-1133">Transmembrane helix</keyword>
<dbReference type="Pfam" id="PF04298">
    <property type="entry name" value="Zn_peptidase_2"/>
    <property type="match status" value="1"/>
</dbReference>
<dbReference type="EMBL" id="CP060635">
    <property type="protein sequence ID" value="QNM07422.1"/>
    <property type="molecule type" value="Genomic_DNA"/>
</dbReference>
<keyword evidence="1" id="KW-0812">Transmembrane</keyword>
<sequence length="231" mass="25349">MGLYYWGFDWTYLLILAAFLVSLVVQMNMNGTFQKYSRVRSMSGMTGAEAAERILRSAGIFDVQVVHIQGNLNDHYDPRTKVIKLSDPIYGSSSLAAVGVAAHECGHAMQHATEYTPLSVRSALVPVANLGSQLSWPLFLIGLIFSVRPLLTAGIFLFCGALLFQLITLPVEFNASRRALRTLEQTGIMGQQEISGTRKVLGAAAMTYVAAVVASLLQLLRLILLSRRRND</sequence>
<evidence type="ECO:0000256" key="1">
    <source>
        <dbReference type="SAM" id="Phobius"/>
    </source>
</evidence>
<proteinExistence type="predicted"/>
<evidence type="ECO:0000313" key="2">
    <source>
        <dbReference type="EMBL" id="QNM07422.1"/>
    </source>
</evidence>
<feature type="transmembrane region" description="Helical" evidence="1">
    <location>
        <begin position="205"/>
        <end position="224"/>
    </location>
</feature>
<dbReference type="PANTHER" id="PTHR36434">
    <property type="entry name" value="MEMBRANE PROTEASE YUGP-RELATED"/>
    <property type="match status" value="1"/>
</dbReference>
<feature type="transmembrane region" description="Helical" evidence="1">
    <location>
        <begin position="138"/>
        <end position="167"/>
    </location>
</feature>
<evidence type="ECO:0000313" key="3">
    <source>
        <dbReference type="Proteomes" id="UP000515860"/>
    </source>
</evidence>